<keyword evidence="3" id="KW-0547">Nucleotide-binding</keyword>
<dbReference type="Proteomes" id="UP000316298">
    <property type="component" value="Unassembled WGS sequence"/>
</dbReference>
<comment type="caution">
    <text evidence="7">The sequence shown here is derived from an EMBL/GenBank/DDBJ whole genome shotgun (WGS) entry which is preliminary data.</text>
</comment>
<evidence type="ECO:0000313" key="7">
    <source>
        <dbReference type="EMBL" id="TQJ19103.1"/>
    </source>
</evidence>
<dbReference type="Gene3D" id="3.40.50.300">
    <property type="entry name" value="P-loop containing nucleotide triphosphate hydrolases"/>
    <property type="match status" value="1"/>
</dbReference>
<evidence type="ECO:0000313" key="8">
    <source>
        <dbReference type="Proteomes" id="UP000316298"/>
    </source>
</evidence>
<dbReference type="PANTHER" id="PTHR42711">
    <property type="entry name" value="ABC TRANSPORTER ATP-BINDING PROTEIN"/>
    <property type="match status" value="1"/>
</dbReference>
<dbReference type="GO" id="GO:0005524">
    <property type="term" value="F:ATP binding"/>
    <property type="evidence" value="ECO:0007669"/>
    <property type="project" value="UniProtKB-KW"/>
</dbReference>
<protein>
    <submittedName>
        <fullName evidence="7">ABC-2 type transport system ATP-binding protein</fullName>
    </submittedName>
</protein>
<feature type="domain" description="ABC transporter" evidence="6">
    <location>
        <begin position="24"/>
        <end position="257"/>
    </location>
</feature>
<dbReference type="InterPro" id="IPR050763">
    <property type="entry name" value="ABC_transporter_ATP-binding"/>
</dbReference>
<dbReference type="GO" id="GO:0046677">
    <property type="term" value="P:response to antibiotic"/>
    <property type="evidence" value="ECO:0007669"/>
    <property type="project" value="UniProtKB-KW"/>
</dbReference>
<gene>
    <name evidence="7" type="ORF">FB475_3261</name>
</gene>
<keyword evidence="2" id="KW-0813">Transport</keyword>
<dbReference type="InterPro" id="IPR003439">
    <property type="entry name" value="ABC_transporter-like_ATP-bd"/>
</dbReference>
<dbReference type="SMART" id="SM00382">
    <property type="entry name" value="AAA"/>
    <property type="match status" value="1"/>
</dbReference>
<dbReference type="SUPFAM" id="SSF52540">
    <property type="entry name" value="P-loop containing nucleoside triphosphate hydrolases"/>
    <property type="match status" value="1"/>
</dbReference>
<reference evidence="7 8" key="1">
    <citation type="submission" date="2019-06" db="EMBL/GenBank/DDBJ databases">
        <title>Sequencing the genomes of 1000 actinobacteria strains.</title>
        <authorList>
            <person name="Klenk H.-P."/>
        </authorList>
    </citation>
    <scope>NUCLEOTIDE SEQUENCE [LARGE SCALE GENOMIC DNA]</scope>
    <source>
        <strain evidence="7 8">DSM 17305</strain>
    </source>
</reference>
<evidence type="ECO:0000256" key="5">
    <source>
        <dbReference type="ARBA" id="ARBA00023251"/>
    </source>
</evidence>
<dbReference type="GO" id="GO:0016887">
    <property type="term" value="F:ATP hydrolysis activity"/>
    <property type="evidence" value="ECO:0007669"/>
    <property type="project" value="InterPro"/>
</dbReference>
<comment type="subcellular location">
    <subcellularLocation>
        <location evidence="1">Cell membrane</location>
        <topology evidence="1">Peripheral membrane protein</topology>
    </subcellularLocation>
</comment>
<keyword evidence="5" id="KW-0046">Antibiotic resistance</keyword>
<dbReference type="PROSITE" id="PS50893">
    <property type="entry name" value="ABC_TRANSPORTER_2"/>
    <property type="match status" value="1"/>
</dbReference>
<dbReference type="RefSeq" id="WP_141856856.1">
    <property type="nucleotide sequence ID" value="NZ_BAAAKA010000002.1"/>
</dbReference>
<dbReference type="GO" id="GO:0005886">
    <property type="term" value="C:plasma membrane"/>
    <property type="evidence" value="ECO:0007669"/>
    <property type="project" value="UniProtKB-SubCell"/>
</dbReference>
<dbReference type="Pfam" id="PF00005">
    <property type="entry name" value="ABC_tran"/>
    <property type="match status" value="1"/>
</dbReference>
<name>A0A542EUR8_9ACTN</name>
<evidence type="ECO:0000256" key="3">
    <source>
        <dbReference type="ARBA" id="ARBA00022741"/>
    </source>
</evidence>
<keyword evidence="4 7" id="KW-0067">ATP-binding</keyword>
<dbReference type="AlphaFoldDB" id="A0A542EUR8"/>
<evidence type="ECO:0000256" key="4">
    <source>
        <dbReference type="ARBA" id="ARBA00022840"/>
    </source>
</evidence>
<dbReference type="InterPro" id="IPR003593">
    <property type="entry name" value="AAA+_ATPase"/>
</dbReference>
<evidence type="ECO:0000256" key="2">
    <source>
        <dbReference type="ARBA" id="ARBA00022448"/>
    </source>
</evidence>
<dbReference type="InterPro" id="IPR027417">
    <property type="entry name" value="P-loop_NTPase"/>
</dbReference>
<keyword evidence="8" id="KW-1185">Reference proteome</keyword>
<proteinExistence type="predicted"/>
<dbReference type="OrthoDB" id="9804819at2"/>
<sequence length="343" mass="38142">MAVIEAADLVKEFSRPAVLPGRLPRLRGLFSTKRDTTRAVNGVNFEIEPGELVGYLGPNGAGKSTTIKMLTGILTPTSGVCRVAGLEPSRDRARNARNIGVVFGQRTQLWYDLPLRDSFEVLADLYDLDRTTYRKRVGLFTELLDLSEFLDTPVRSLSLGQRMRGDLVAAMLHEPSILFLDEPTVGLDVVAKARLTEFIAETNRTQGTTVVLTTHDMEDVERLCQRIIVIDSGAVLYDGDLSRLKERFMPHRFLVLTLSERTPAVRGIRRGVDIPFATEVEADAVGAVLPHPERSVVLRFDPREVTTPELVARASQVYQIDELSIVDPRLTDVISQLYDGLLT</sequence>
<evidence type="ECO:0000259" key="6">
    <source>
        <dbReference type="PROSITE" id="PS50893"/>
    </source>
</evidence>
<organism evidence="7 8">
    <name type="scientific">Kribbella jejuensis</name>
    <dbReference type="NCBI Taxonomy" id="236068"/>
    <lineage>
        <taxon>Bacteria</taxon>
        <taxon>Bacillati</taxon>
        <taxon>Actinomycetota</taxon>
        <taxon>Actinomycetes</taxon>
        <taxon>Propionibacteriales</taxon>
        <taxon>Kribbellaceae</taxon>
        <taxon>Kribbella</taxon>
    </lineage>
</organism>
<evidence type="ECO:0000256" key="1">
    <source>
        <dbReference type="ARBA" id="ARBA00004202"/>
    </source>
</evidence>
<accession>A0A542EUR8</accession>
<dbReference type="PANTHER" id="PTHR42711:SF1">
    <property type="entry name" value="ABC-TRANSPORT PROTEIN, ATP-BINDING COMPONENT"/>
    <property type="match status" value="1"/>
</dbReference>
<dbReference type="EMBL" id="VFMM01000001">
    <property type="protein sequence ID" value="TQJ19103.1"/>
    <property type="molecule type" value="Genomic_DNA"/>
</dbReference>